<keyword evidence="2" id="KW-0732">Signal</keyword>
<sequence length="244" mass="28039">MNKKLAMLLSICLVLIIGCKNEAKPTINAEDQAVIWQKSQEKGFGKFNYLDLTETAAQELMTEKFKVKLPKLYESALPILETALQTQENTREEPIYSIVATGNTLIMNGTYSYKDKQDGKYYSYATIEMTYEFDREKKLAWLSAQDIMLFNYPEQGKVYLNDPTETFEKLAALTNVSDLDKKMTTFKEQINKPAEERKGKKVRLENSLKQAEKEKEVARNLGMDFGDNGTLSVIRIFVKDYTEK</sequence>
<feature type="chain" id="PRO_5009178137" description="DUF5105 domain-containing protein" evidence="2">
    <location>
        <begin position="24"/>
        <end position="244"/>
    </location>
</feature>
<evidence type="ECO:0000313" key="4">
    <source>
        <dbReference type="Proteomes" id="UP000095094"/>
    </source>
</evidence>
<gene>
    <name evidence="3" type="ORF">BCR25_14930</name>
</gene>
<feature type="signal peptide" evidence="2">
    <location>
        <begin position="1"/>
        <end position="23"/>
    </location>
</feature>
<protein>
    <recommendedName>
        <fullName evidence="5">DUF5105 domain-containing protein</fullName>
    </recommendedName>
</protein>
<name>A0A1E5H446_9ENTE</name>
<dbReference type="Proteomes" id="UP000095094">
    <property type="component" value="Unassembled WGS sequence"/>
</dbReference>
<evidence type="ECO:0000256" key="1">
    <source>
        <dbReference type="SAM" id="Coils"/>
    </source>
</evidence>
<dbReference type="RefSeq" id="WP_069662353.1">
    <property type="nucleotide sequence ID" value="NZ_JBHUJJ010000001.1"/>
</dbReference>
<evidence type="ECO:0008006" key="5">
    <source>
        <dbReference type="Google" id="ProtNLM"/>
    </source>
</evidence>
<keyword evidence="1" id="KW-0175">Coiled coil</keyword>
<accession>A0A1E5H446</accession>
<evidence type="ECO:0000256" key="2">
    <source>
        <dbReference type="SAM" id="SignalP"/>
    </source>
</evidence>
<evidence type="ECO:0000313" key="3">
    <source>
        <dbReference type="EMBL" id="OEG19739.1"/>
    </source>
</evidence>
<organism evidence="3 4">
    <name type="scientific">Enterococcus termitis</name>
    <dbReference type="NCBI Taxonomy" id="332950"/>
    <lineage>
        <taxon>Bacteria</taxon>
        <taxon>Bacillati</taxon>
        <taxon>Bacillota</taxon>
        <taxon>Bacilli</taxon>
        <taxon>Lactobacillales</taxon>
        <taxon>Enterococcaceae</taxon>
        <taxon>Enterococcus</taxon>
    </lineage>
</organism>
<dbReference type="EMBL" id="MIJY01000003">
    <property type="protein sequence ID" value="OEG19739.1"/>
    <property type="molecule type" value="Genomic_DNA"/>
</dbReference>
<dbReference type="OrthoDB" id="2183299at2"/>
<keyword evidence="4" id="KW-1185">Reference proteome</keyword>
<dbReference type="PROSITE" id="PS51257">
    <property type="entry name" value="PROKAR_LIPOPROTEIN"/>
    <property type="match status" value="1"/>
</dbReference>
<reference evidence="4" key="1">
    <citation type="submission" date="2016-09" db="EMBL/GenBank/DDBJ databases">
        <authorList>
            <person name="Gulvik C.A."/>
        </authorList>
    </citation>
    <scope>NUCLEOTIDE SEQUENCE [LARGE SCALE GENOMIC DNA]</scope>
    <source>
        <strain evidence="4">LMG 8895</strain>
    </source>
</reference>
<comment type="caution">
    <text evidence="3">The sequence shown here is derived from an EMBL/GenBank/DDBJ whole genome shotgun (WGS) entry which is preliminary data.</text>
</comment>
<dbReference type="AlphaFoldDB" id="A0A1E5H446"/>
<proteinExistence type="predicted"/>
<feature type="coiled-coil region" evidence="1">
    <location>
        <begin position="194"/>
        <end position="221"/>
    </location>
</feature>